<proteinExistence type="predicted"/>
<dbReference type="EMBL" id="VEPZ02001308">
    <property type="protein sequence ID" value="KAE8681393.1"/>
    <property type="molecule type" value="Genomic_DNA"/>
</dbReference>
<feature type="domain" description="Starch synthase catalytic" evidence="7">
    <location>
        <begin position="66"/>
        <end position="180"/>
    </location>
</feature>
<evidence type="ECO:0000256" key="1">
    <source>
        <dbReference type="ARBA" id="ARBA00004602"/>
    </source>
</evidence>
<protein>
    <submittedName>
        <fullName evidence="8">SNARE-like superfamily protein</fullName>
    </submittedName>
</protein>
<comment type="subcellular location">
    <subcellularLocation>
        <location evidence="1">Plastid</location>
        <location evidence="1">Amyloplast</location>
    </subcellularLocation>
</comment>
<dbReference type="GO" id="GO:0016757">
    <property type="term" value="F:glycosyltransferase activity"/>
    <property type="evidence" value="ECO:0007669"/>
    <property type="project" value="UniProtKB-KW"/>
</dbReference>
<evidence type="ECO:0000256" key="4">
    <source>
        <dbReference type="ARBA" id="ARBA00022679"/>
    </source>
</evidence>
<dbReference type="UniPathway" id="UPA00152"/>
<keyword evidence="6" id="KW-0035">Amyloplast</keyword>
<dbReference type="SUPFAM" id="SSF53756">
    <property type="entry name" value="UDP-Glycosyltransferase/glycogen phosphorylase"/>
    <property type="match status" value="1"/>
</dbReference>
<keyword evidence="5" id="KW-0750">Starch biosynthesis</keyword>
<keyword evidence="3" id="KW-0328">Glycosyltransferase</keyword>
<evidence type="ECO:0000256" key="3">
    <source>
        <dbReference type="ARBA" id="ARBA00022676"/>
    </source>
</evidence>
<dbReference type="AlphaFoldDB" id="A0A6A2YPZ1"/>
<reference evidence="8" key="1">
    <citation type="submission" date="2019-09" db="EMBL/GenBank/DDBJ databases">
        <title>Draft genome information of white flower Hibiscus syriacus.</title>
        <authorList>
            <person name="Kim Y.-M."/>
        </authorList>
    </citation>
    <scope>NUCLEOTIDE SEQUENCE [LARGE SCALE GENOMIC DNA]</scope>
    <source>
        <strain evidence="8">YM2019G1</strain>
    </source>
</reference>
<organism evidence="8 9">
    <name type="scientific">Hibiscus syriacus</name>
    <name type="common">Rose of Sharon</name>
    <dbReference type="NCBI Taxonomy" id="106335"/>
    <lineage>
        <taxon>Eukaryota</taxon>
        <taxon>Viridiplantae</taxon>
        <taxon>Streptophyta</taxon>
        <taxon>Embryophyta</taxon>
        <taxon>Tracheophyta</taxon>
        <taxon>Spermatophyta</taxon>
        <taxon>Magnoliopsida</taxon>
        <taxon>eudicotyledons</taxon>
        <taxon>Gunneridae</taxon>
        <taxon>Pentapetalae</taxon>
        <taxon>rosids</taxon>
        <taxon>malvids</taxon>
        <taxon>Malvales</taxon>
        <taxon>Malvaceae</taxon>
        <taxon>Malvoideae</taxon>
        <taxon>Hibiscus</taxon>
    </lineage>
</organism>
<accession>A0A6A2YPZ1</accession>
<keyword evidence="9" id="KW-1185">Reference proteome</keyword>
<evidence type="ECO:0000313" key="9">
    <source>
        <dbReference type="Proteomes" id="UP000436088"/>
    </source>
</evidence>
<dbReference type="GO" id="GO:0009501">
    <property type="term" value="C:amyloplast"/>
    <property type="evidence" value="ECO:0007669"/>
    <property type="project" value="UniProtKB-SubCell"/>
</dbReference>
<name>A0A6A2YPZ1_HIBSY</name>
<dbReference type="Pfam" id="PF08323">
    <property type="entry name" value="Glyco_transf_5"/>
    <property type="match status" value="1"/>
</dbReference>
<dbReference type="Proteomes" id="UP000436088">
    <property type="component" value="Unassembled WGS sequence"/>
</dbReference>
<comment type="pathway">
    <text evidence="2">Glycan biosynthesis; starch biosynthesis.</text>
</comment>
<sequence>MFLMQINVSDYNALEGRGSETDDAELSDCTLLAITLATVVRIAHKTPIRKALFDAHALHIEIRSIAGNPYGDSHGSCGDNQFRFTLLCHAACEAPLVLLLGGYTYGEKCLFRVNDWHAGLVPGVEPAASFKNLGLPSNWYGALEWVFPTWARTHALDTGEAVNILKGAIVTADRILTVSKVVYFT</sequence>
<dbReference type="PANTHER" id="PTHR45825">
    <property type="entry name" value="GRANULE-BOUND STARCH SYNTHASE 1, CHLOROPLASTIC/AMYLOPLASTIC"/>
    <property type="match status" value="1"/>
</dbReference>
<dbReference type="PANTHER" id="PTHR45825:SF11">
    <property type="entry name" value="ALPHA AMYLASE DOMAIN-CONTAINING PROTEIN"/>
    <property type="match status" value="1"/>
</dbReference>
<keyword evidence="6" id="KW-0934">Plastid</keyword>
<evidence type="ECO:0000256" key="5">
    <source>
        <dbReference type="ARBA" id="ARBA00022922"/>
    </source>
</evidence>
<dbReference type="InterPro" id="IPR013534">
    <property type="entry name" value="Starch_synth_cat_dom"/>
</dbReference>
<evidence type="ECO:0000256" key="6">
    <source>
        <dbReference type="ARBA" id="ARBA00023234"/>
    </source>
</evidence>
<evidence type="ECO:0000313" key="8">
    <source>
        <dbReference type="EMBL" id="KAE8681393.1"/>
    </source>
</evidence>
<keyword evidence="4" id="KW-0808">Transferase</keyword>
<dbReference type="GO" id="GO:0009507">
    <property type="term" value="C:chloroplast"/>
    <property type="evidence" value="ECO:0007669"/>
    <property type="project" value="TreeGrafter"/>
</dbReference>
<dbReference type="GO" id="GO:0019252">
    <property type="term" value="P:starch biosynthetic process"/>
    <property type="evidence" value="ECO:0007669"/>
    <property type="project" value="UniProtKB-UniPathway"/>
</dbReference>
<evidence type="ECO:0000259" key="7">
    <source>
        <dbReference type="Pfam" id="PF08323"/>
    </source>
</evidence>
<gene>
    <name evidence="8" type="ORF">F3Y22_tig00111330pilonHSYRG00516</name>
</gene>
<evidence type="ECO:0000256" key="2">
    <source>
        <dbReference type="ARBA" id="ARBA00004727"/>
    </source>
</evidence>
<comment type="caution">
    <text evidence="8">The sequence shown here is derived from an EMBL/GenBank/DDBJ whole genome shotgun (WGS) entry which is preliminary data.</text>
</comment>
<dbReference type="Gene3D" id="3.40.50.2000">
    <property type="entry name" value="Glycogen Phosphorylase B"/>
    <property type="match status" value="2"/>
</dbReference>